<evidence type="ECO:0000256" key="2">
    <source>
        <dbReference type="ARBA" id="ARBA00022908"/>
    </source>
</evidence>
<dbReference type="InterPro" id="IPR025166">
    <property type="entry name" value="Integrase_DNA_bind_dom"/>
</dbReference>
<keyword evidence="3" id="KW-0238">DNA-binding</keyword>
<feature type="domain" description="Tyr recombinase" evidence="5">
    <location>
        <begin position="200"/>
        <end position="383"/>
    </location>
</feature>
<proteinExistence type="inferred from homology"/>
<dbReference type="InterPro" id="IPR050808">
    <property type="entry name" value="Phage_Integrase"/>
</dbReference>
<dbReference type="Gene3D" id="1.10.443.10">
    <property type="entry name" value="Intergrase catalytic core"/>
    <property type="match status" value="1"/>
</dbReference>
<gene>
    <name evidence="6" type="ORF">AAIG39_17825</name>
</gene>
<dbReference type="Pfam" id="PF22022">
    <property type="entry name" value="Phage_int_M"/>
    <property type="match status" value="1"/>
</dbReference>
<dbReference type="InterPro" id="IPR010998">
    <property type="entry name" value="Integrase_recombinase_N"/>
</dbReference>
<dbReference type="CDD" id="cd00801">
    <property type="entry name" value="INT_P4_C"/>
    <property type="match status" value="1"/>
</dbReference>
<dbReference type="PANTHER" id="PTHR30629">
    <property type="entry name" value="PROPHAGE INTEGRASE"/>
    <property type="match status" value="1"/>
</dbReference>
<dbReference type="SUPFAM" id="SSF56349">
    <property type="entry name" value="DNA breaking-rejoining enzymes"/>
    <property type="match status" value="1"/>
</dbReference>
<keyword evidence="7" id="KW-1185">Reference proteome</keyword>
<dbReference type="InterPro" id="IPR038488">
    <property type="entry name" value="Integrase_DNA-bd_sf"/>
</dbReference>
<protein>
    <submittedName>
        <fullName evidence="6">Site-specific integrase</fullName>
    </submittedName>
</protein>
<dbReference type="Pfam" id="PF00589">
    <property type="entry name" value="Phage_integrase"/>
    <property type="match status" value="1"/>
</dbReference>
<dbReference type="PROSITE" id="PS51898">
    <property type="entry name" value="TYR_RECOMBINASE"/>
    <property type="match status" value="1"/>
</dbReference>
<evidence type="ECO:0000259" key="5">
    <source>
        <dbReference type="PROSITE" id="PS51898"/>
    </source>
</evidence>
<dbReference type="Proteomes" id="UP001411173">
    <property type="component" value="Unassembled WGS sequence"/>
</dbReference>
<dbReference type="InterPro" id="IPR011010">
    <property type="entry name" value="DNA_brk_join_enz"/>
</dbReference>
<accession>A0ABU9V870</accession>
<dbReference type="InterPro" id="IPR053876">
    <property type="entry name" value="Phage_int_M"/>
</dbReference>
<dbReference type="PANTHER" id="PTHR30629:SF2">
    <property type="entry name" value="PROPHAGE INTEGRASE INTS-RELATED"/>
    <property type="match status" value="1"/>
</dbReference>
<evidence type="ECO:0000256" key="1">
    <source>
        <dbReference type="ARBA" id="ARBA00008857"/>
    </source>
</evidence>
<dbReference type="RefSeq" id="WP_343194410.1">
    <property type="nucleotide sequence ID" value="NZ_JBCIVJ010000015.1"/>
</dbReference>
<dbReference type="InterPro" id="IPR013762">
    <property type="entry name" value="Integrase-like_cat_sf"/>
</dbReference>
<keyword evidence="4" id="KW-0233">DNA recombination</keyword>
<dbReference type="Gene3D" id="3.30.160.390">
    <property type="entry name" value="Integrase, DNA-binding domain"/>
    <property type="match status" value="1"/>
</dbReference>
<dbReference type="Gene3D" id="1.10.150.130">
    <property type="match status" value="1"/>
</dbReference>
<dbReference type="Pfam" id="PF13356">
    <property type="entry name" value="Arm-DNA-bind_3"/>
    <property type="match status" value="1"/>
</dbReference>
<evidence type="ECO:0000256" key="4">
    <source>
        <dbReference type="ARBA" id="ARBA00023172"/>
    </source>
</evidence>
<sequence length="397" mass="44876">MLTDAKLRKLKGKPCDKRYELSDAAGLSVRITPAGMIVFQFRYQFNGKPRRMSLGQYDEVSLKEAREAVVEAKKILGTGKDPITVREMKLDKQRSSPTVEACIKAWLESAPAKRLVKHDHWERALNRHVVSQVGSMVVEDMEVKHWEPVFARMRANGAETFAGEMLSRMKTVFSYCIRTGLIRFNPVAELRVMDVGKPVKTGKRVFNDKEIGAFWLAVEASTITEQNKLMLKLLLLTACRGVEMRLAKKNEFDLEGKVWYVPESSSKTREPFERGLSAEAVRLLKQAFALYPDFQQVFPPAAKKEDRPMAAGVLLNLAAQLRDDLDIPHWSIHDLRRTAKTKMSELGVQPHVSEKVLGHKLAGVLAVYDQHAYIKEQQDAVERLAAHIHSCVGSTRP</sequence>
<reference evidence="6 7" key="1">
    <citation type="submission" date="2024-02" db="EMBL/GenBank/DDBJ databases">
        <title>Whole genome of MDR Enterobacteriaceae from southern Thailand.</title>
        <authorList>
            <person name="Surachat K."/>
        </authorList>
    </citation>
    <scope>NUCLEOTIDE SEQUENCE [LARGE SCALE GENOMIC DNA]</scope>
    <source>
        <strain evidence="6 7">PSU_29</strain>
    </source>
</reference>
<keyword evidence="2" id="KW-0229">DNA integration</keyword>
<evidence type="ECO:0000256" key="3">
    <source>
        <dbReference type="ARBA" id="ARBA00023125"/>
    </source>
</evidence>
<evidence type="ECO:0000313" key="7">
    <source>
        <dbReference type="Proteomes" id="UP001411173"/>
    </source>
</evidence>
<comment type="caution">
    <text evidence="6">The sequence shown here is derived from an EMBL/GenBank/DDBJ whole genome shotgun (WGS) entry which is preliminary data.</text>
</comment>
<evidence type="ECO:0000313" key="6">
    <source>
        <dbReference type="EMBL" id="MEN0580852.1"/>
    </source>
</evidence>
<dbReference type="InterPro" id="IPR002104">
    <property type="entry name" value="Integrase_catalytic"/>
</dbReference>
<comment type="similarity">
    <text evidence="1">Belongs to the 'phage' integrase family.</text>
</comment>
<dbReference type="EMBL" id="JBCIVJ010000015">
    <property type="protein sequence ID" value="MEN0580852.1"/>
    <property type="molecule type" value="Genomic_DNA"/>
</dbReference>
<name>A0ABU9V870_9ENTR</name>
<organism evidence="6 7">
    <name type="scientific">Phytobacter palmae</name>
    <dbReference type="NCBI Taxonomy" id="1855371"/>
    <lineage>
        <taxon>Bacteria</taxon>
        <taxon>Pseudomonadati</taxon>
        <taxon>Pseudomonadota</taxon>
        <taxon>Gammaproteobacteria</taxon>
        <taxon>Enterobacterales</taxon>
        <taxon>Enterobacteriaceae</taxon>
        <taxon>Phytobacter</taxon>
    </lineage>
</organism>